<dbReference type="InterPro" id="IPR036061">
    <property type="entry name" value="CheW-like_dom_sf"/>
</dbReference>
<dbReference type="AlphaFoldDB" id="A0A2T0ALN8"/>
<accession>A0A2T0ALN8</accession>
<dbReference type="FunFam" id="2.40.50.180:FF:000002">
    <property type="entry name" value="Chemotaxis protein CheW"/>
    <property type="match status" value="1"/>
</dbReference>
<dbReference type="RefSeq" id="WP_106006219.1">
    <property type="nucleotide sequence ID" value="NZ_CP136419.1"/>
</dbReference>
<keyword evidence="7" id="KW-1185">Reference proteome</keyword>
<dbReference type="PANTHER" id="PTHR22617:SF23">
    <property type="entry name" value="CHEMOTAXIS PROTEIN CHEW"/>
    <property type="match status" value="1"/>
</dbReference>
<gene>
    <name evidence="6" type="primary">cheW_4</name>
    <name evidence="6" type="ORF">MOHU_22960</name>
</gene>
<protein>
    <recommendedName>
        <fullName evidence="2">Chemotaxis protein CheW</fullName>
    </recommendedName>
</protein>
<name>A0A2T0ALN8_9FIRM</name>
<evidence type="ECO:0000313" key="6">
    <source>
        <dbReference type="EMBL" id="PRR69667.1"/>
    </source>
</evidence>
<dbReference type="Gene3D" id="2.30.30.40">
    <property type="entry name" value="SH3 Domains"/>
    <property type="match status" value="1"/>
</dbReference>
<dbReference type="SUPFAM" id="SSF50341">
    <property type="entry name" value="CheW-like"/>
    <property type="match status" value="1"/>
</dbReference>
<organism evidence="6 7">
    <name type="scientific">Neomoorella humiferrea</name>
    <dbReference type="NCBI Taxonomy" id="676965"/>
    <lineage>
        <taxon>Bacteria</taxon>
        <taxon>Bacillati</taxon>
        <taxon>Bacillota</taxon>
        <taxon>Clostridia</taxon>
        <taxon>Neomoorellales</taxon>
        <taxon>Neomoorellaceae</taxon>
        <taxon>Neomoorella</taxon>
    </lineage>
</organism>
<feature type="domain" description="CheW-like" evidence="5">
    <location>
        <begin position="2"/>
        <end position="141"/>
    </location>
</feature>
<dbReference type="EMBL" id="PVXM01000053">
    <property type="protein sequence ID" value="PRR69667.1"/>
    <property type="molecule type" value="Genomic_DNA"/>
</dbReference>
<keyword evidence="3" id="KW-0963">Cytoplasm</keyword>
<evidence type="ECO:0000256" key="1">
    <source>
        <dbReference type="ARBA" id="ARBA00004496"/>
    </source>
</evidence>
<dbReference type="GO" id="GO:0006935">
    <property type="term" value="P:chemotaxis"/>
    <property type="evidence" value="ECO:0007669"/>
    <property type="project" value="UniProtKB-KW"/>
</dbReference>
<evidence type="ECO:0000259" key="5">
    <source>
        <dbReference type="PROSITE" id="PS50851"/>
    </source>
</evidence>
<dbReference type="PROSITE" id="PS50851">
    <property type="entry name" value="CHEW"/>
    <property type="match status" value="1"/>
</dbReference>
<dbReference type="Gene3D" id="2.40.50.180">
    <property type="entry name" value="CheA-289, Domain 4"/>
    <property type="match status" value="1"/>
</dbReference>
<dbReference type="Proteomes" id="UP000238415">
    <property type="component" value="Unassembled WGS sequence"/>
</dbReference>
<dbReference type="OrthoDB" id="9794382at2"/>
<sequence length="148" mass="16507">MARKLVVFDLAGELYGLDIFDVREIVKDTLVTRIPQTPEFVEGVVNLRGKIIPVIDLRKRFGFEKGEKTKDARIIIVDISGQEAGLVVDSVKEVAAVDESTIETAPDVTTVNAAFVEGLAKKDDKIIIIIKLDLLLKVEEKEMLKRMQ</sequence>
<dbReference type="GO" id="GO:0005829">
    <property type="term" value="C:cytosol"/>
    <property type="evidence" value="ECO:0007669"/>
    <property type="project" value="TreeGrafter"/>
</dbReference>
<proteinExistence type="predicted"/>
<evidence type="ECO:0000313" key="7">
    <source>
        <dbReference type="Proteomes" id="UP000238415"/>
    </source>
</evidence>
<evidence type="ECO:0000256" key="4">
    <source>
        <dbReference type="ARBA" id="ARBA00022500"/>
    </source>
</evidence>
<reference evidence="6 7" key="1">
    <citation type="submission" date="2018-03" db="EMBL/GenBank/DDBJ databases">
        <title>Genome sequence of Moorella humiferrea DSM 23265.</title>
        <authorList>
            <person name="Poehlein A."/>
            <person name="Daniel R."/>
        </authorList>
    </citation>
    <scope>NUCLEOTIDE SEQUENCE [LARGE SCALE GENOMIC DNA]</scope>
    <source>
        <strain evidence="6 7">DSM 23265</strain>
    </source>
</reference>
<dbReference type="GO" id="GO:0007165">
    <property type="term" value="P:signal transduction"/>
    <property type="evidence" value="ECO:0007669"/>
    <property type="project" value="InterPro"/>
</dbReference>
<dbReference type="PANTHER" id="PTHR22617">
    <property type="entry name" value="CHEMOTAXIS SENSOR HISTIDINE KINASE-RELATED"/>
    <property type="match status" value="1"/>
</dbReference>
<comment type="subcellular location">
    <subcellularLocation>
        <location evidence="1">Cytoplasm</location>
    </subcellularLocation>
</comment>
<dbReference type="SMART" id="SM00260">
    <property type="entry name" value="CheW"/>
    <property type="match status" value="1"/>
</dbReference>
<dbReference type="Pfam" id="PF01584">
    <property type="entry name" value="CheW"/>
    <property type="match status" value="1"/>
</dbReference>
<comment type="caution">
    <text evidence="6">The sequence shown here is derived from an EMBL/GenBank/DDBJ whole genome shotgun (WGS) entry which is preliminary data.</text>
</comment>
<evidence type="ECO:0000256" key="2">
    <source>
        <dbReference type="ARBA" id="ARBA00021483"/>
    </source>
</evidence>
<keyword evidence="4" id="KW-0145">Chemotaxis</keyword>
<dbReference type="InterPro" id="IPR002545">
    <property type="entry name" value="CheW-lke_dom"/>
</dbReference>
<evidence type="ECO:0000256" key="3">
    <source>
        <dbReference type="ARBA" id="ARBA00022490"/>
    </source>
</evidence>
<dbReference type="InterPro" id="IPR039315">
    <property type="entry name" value="CheW"/>
</dbReference>